<accession>A0A1C2HY89</accession>
<reference evidence="2 3" key="1">
    <citation type="journal article" date="2016" name="Int. J. Mol. Sci.">
        <title>Comparative genomics of the extreme acidophile Acidithiobacillus thiooxidans reveals intraspecific divergence and niche adaptation.</title>
        <authorList>
            <person name="Zhang X."/>
            <person name="Feng X."/>
            <person name="Tao J."/>
            <person name="Ma L."/>
            <person name="Xiao Y."/>
            <person name="Liang Y."/>
            <person name="Liu X."/>
            <person name="Yin H."/>
        </authorList>
    </citation>
    <scope>NUCLEOTIDE SEQUENCE [LARGE SCALE GENOMIC DNA]</scope>
    <source>
        <strain evidence="2 3">A02</strain>
    </source>
</reference>
<dbReference type="Proteomes" id="UP000094893">
    <property type="component" value="Unassembled WGS sequence"/>
</dbReference>
<keyword evidence="1" id="KW-0472">Membrane</keyword>
<organism evidence="2 3">
    <name type="scientific">Acidithiobacillus thiooxidans</name>
    <name type="common">Thiobacillus thiooxidans</name>
    <dbReference type="NCBI Taxonomy" id="930"/>
    <lineage>
        <taxon>Bacteria</taxon>
        <taxon>Pseudomonadati</taxon>
        <taxon>Pseudomonadota</taxon>
        <taxon>Acidithiobacillia</taxon>
        <taxon>Acidithiobacillales</taxon>
        <taxon>Acidithiobacillaceae</taxon>
        <taxon>Acidithiobacillus</taxon>
    </lineage>
</organism>
<feature type="transmembrane region" description="Helical" evidence="1">
    <location>
        <begin position="30"/>
        <end position="48"/>
    </location>
</feature>
<gene>
    <name evidence="2" type="ORF">A6P07_17725</name>
</gene>
<name>A0A1C2HY89_ACITH</name>
<sequence>MSSSAFAATNTSDPFYTFTQTVQNWANGPLGVGLATSMLLIGAGIGVAKNSPMPALSGVAGAAFLHWGPGVITTMMGSGAII</sequence>
<keyword evidence="1" id="KW-1133">Transmembrane helix</keyword>
<dbReference type="InterPro" id="IPR059173">
    <property type="entry name" value="TraA_dom"/>
</dbReference>
<protein>
    <recommendedName>
        <fullName evidence="4">Conjugal transfer protein TraA</fullName>
    </recommendedName>
</protein>
<proteinExistence type="predicted"/>
<evidence type="ECO:0008006" key="4">
    <source>
        <dbReference type="Google" id="ProtNLM"/>
    </source>
</evidence>
<evidence type="ECO:0000313" key="2">
    <source>
        <dbReference type="EMBL" id="OCX68695.1"/>
    </source>
</evidence>
<dbReference type="AlphaFoldDB" id="A0A1C2HY89"/>
<evidence type="ECO:0000256" key="1">
    <source>
        <dbReference type="SAM" id="Phobius"/>
    </source>
</evidence>
<evidence type="ECO:0000313" key="3">
    <source>
        <dbReference type="Proteomes" id="UP000094893"/>
    </source>
</evidence>
<dbReference type="NCBIfam" id="NF041281">
    <property type="entry name" value="TraA_gammapb"/>
    <property type="match status" value="1"/>
</dbReference>
<keyword evidence="1" id="KW-0812">Transmembrane</keyword>
<comment type="caution">
    <text evidence="2">The sequence shown here is derived from an EMBL/GenBank/DDBJ whole genome shotgun (WGS) entry which is preliminary data.</text>
</comment>
<dbReference type="EMBL" id="LWSA01000285">
    <property type="protein sequence ID" value="OCX68695.1"/>
    <property type="molecule type" value="Genomic_DNA"/>
</dbReference>